<evidence type="ECO:0000259" key="6">
    <source>
        <dbReference type="PROSITE" id="PS51766"/>
    </source>
</evidence>
<dbReference type="SUPFAM" id="SSF49384">
    <property type="entry name" value="Carbohydrate-binding domain"/>
    <property type="match status" value="1"/>
</dbReference>
<gene>
    <name evidence="7" type="ORF">JKK62_08430</name>
</gene>
<evidence type="ECO:0000256" key="4">
    <source>
        <dbReference type="ARBA" id="ARBA00022737"/>
    </source>
</evidence>
<dbReference type="Proteomes" id="UP000633365">
    <property type="component" value="Unassembled WGS sequence"/>
</dbReference>
<dbReference type="InterPro" id="IPR032675">
    <property type="entry name" value="LRR_dom_sf"/>
</dbReference>
<dbReference type="InterPro" id="IPR002105">
    <property type="entry name" value="Dockerin_1_rpt"/>
</dbReference>
<dbReference type="RefSeq" id="WP_201427542.1">
    <property type="nucleotide sequence ID" value="NZ_JAEQMG010000074.1"/>
</dbReference>
<dbReference type="Pfam" id="PF00404">
    <property type="entry name" value="Dockerin_1"/>
    <property type="match status" value="1"/>
</dbReference>
<proteinExistence type="predicted"/>
<dbReference type="InterPro" id="IPR053139">
    <property type="entry name" value="Surface_bspA-like"/>
</dbReference>
<feature type="domain" description="Dockerin" evidence="6">
    <location>
        <begin position="1147"/>
        <end position="1217"/>
    </location>
</feature>
<dbReference type="PANTHER" id="PTHR45661">
    <property type="entry name" value="SURFACE ANTIGEN"/>
    <property type="match status" value="1"/>
</dbReference>
<reference evidence="7" key="1">
    <citation type="submission" date="2021-01" db="EMBL/GenBank/DDBJ databases">
        <title>Genome public.</title>
        <authorList>
            <person name="Liu C."/>
            <person name="Sun Q."/>
        </authorList>
    </citation>
    <scope>NUCLEOTIDE SEQUENCE</scope>
    <source>
        <strain evidence="7">M6</strain>
    </source>
</reference>
<evidence type="ECO:0000256" key="1">
    <source>
        <dbReference type="ARBA" id="ARBA00004196"/>
    </source>
</evidence>
<protein>
    <submittedName>
        <fullName evidence="7">Leucine-rich repeat protein</fullName>
    </submittedName>
</protein>
<dbReference type="GO" id="GO:0005576">
    <property type="term" value="C:extracellular region"/>
    <property type="evidence" value="ECO:0007669"/>
    <property type="project" value="UniProtKB-SubCell"/>
</dbReference>
<dbReference type="Gene3D" id="2.60.40.680">
    <property type="match status" value="1"/>
</dbReference>
<dbReference type="InterPro" id="IPR016134">
    <property type="entry name" value="Dockerin_dom"/>
</dbReference>
<comment type="subcellular location">
    <subcellularLocation>
        <location evidence="1">Cell envelope</location>
    </subcellularLocation>
    <subcellularLocation>
        <location evidence="2">Secreted</location>
    </subcellularLocation>
</comment>
<dbReference type="InterPro" id="IPR026906">
    <property type="entry name" value="LRR_5"/>
</dbReference>
<keyword evidence="8" id="KW-1185">Reference proteome</keyword>
<dbReference type="InterPro" id="IPR042229">
    <property type="entry name" value="Listeria/Bacterioides_rpt_sf"/>
</dbReference>
<feature type="chain" id="PRO_5037066645" evidence="5">
    <location>
        <begin position="27"/>
        <end position="1219"/>
    </location>
</feature>
<evidence type="ECO:0000256" key="3">
    <source>
        <dbReference type="ARBA" id="ARBA00022525"/>
    </source>
</evidence>
<dbReference type="GO" id="GO:0000272">
    <property type="term" value="P:polysaccharide catabolic process"/>
    <property type="evidence" value="ECO:0007669"/>
    <property type="project" value="InterPro"/>
</dbReference>
<name>A0A934U4Q4_9FIRM</name>
<accession>A0A934U4Q4</accession>
<keyword evidence="3" id="KW-0964">Secreted</keyword>
<dbReference type="SUPFAM" id="SSF52058">
    <property type="entry name" value="L domain-like"/>
    <property type="match status" value="1"/>
</dbReference>
<dbReference type="InterPro" id="IPR008965">
    <property type="entry name" value="CBM2/CBM3_carb-bd_dom_sf"/>
</dbReference>
<comment type="caution">
    <text evidence="7">The sequence shown here is derived from an EMBL/GenBank/DDBJ whole genome shotgun (WGS) entry which is preliminary data.</text>
</comment>
<dbReference type="AlphaFoldDB" id="A0A934U4Q4"/>
<dbReference type="PROSITE" id="PS51766">
    <property type="entry name" value="DOCKERIN"/>
    <property type="match status" value="1"/>
</dbReference>
<dbReference type="CDD" id="cd08548">
    <property type="entry name" value="Type_I_cohesin_like"/>
    <property type="match status" value="1"/>
</dbReference>
<dbReference type="InterPro" id="IPR013378">
    <property type="entry name" value="InlB-like_B-rpt"/>
</dbReference>
<organism evidence="7 8">
    <name type="scientific">Ruminococcus difficilis</name>
    <dbReference type="NCBI Taxonomy" id="2763069"/>
    <lineage>
        <taxon>Bacteria</taxon>
        <taxon>Bacillati</taxon>
        <taxon>Bacillota</taxon>
        <taxon>Clostridia</taxon>
        <taxon>Eubacteriales</taxon>
        <taxon>Oscillospiraceae</taxon>
        <taxon>Ruminococcus</taxon>
    </lineage>
</organism>
<dbReference type="GO" id="GO:0030246">
    <property type="term" value="F:carbohydrate binding"/>
    <property type="evidence" value="ECO:0007669"/>
    <property type="project" value="InterPro"/>
</dbReference>
<dbReference type="Pfam" id="PF00963">
    <property type="entry name" value="Cohesin"/>
    <property type="match status" value="1"/>
</dbReference>
<keyword evidence="4" id="KW-0677">Repeat</keyword>
<feature type="signal peptide" evidence="5">
    <location>
        <begin position="1"/>
        <end position="26"/>
    </location>
</feature>
<dbReference type="InterPro" id="IPR036439">
    <property type="entry name" value="Dockerin_dom_sf"/>
</dbReference>
<evidence type="ECO:0000313" key="7">
    <source>
        <dbReference type="EMBL" id="MBK6088674.1"/>
    </source>
</evidence>
<dbReference type="Gene3D" id="3.80.10.10">
    <property type="entry name" value="Ribonuclease Inhibitor"/>
    <property type="match status" value="3"/>
</dbReference>
<evidence type="ECO:0000256" key="2">
    <source>
        <dbReference type="ARBA" id="ARBA00004613"/>
    </source>
</evidence>
<dbReference type="SUPFAM" id="SSF63446">
    <property type="entry name" value="Type I dockerin domain"/>
    <property type="match status" value="1"/>
</dbReference>
<evidence type="ECO:0000256" key="5">
    <source>
        <dbReference type="SAM" id="SignalP"/>
    </source>
</evidence>
<dbReference type="CDD" id="cd14256">
    <property type="entry name" value="Dockerin_I"/>
    <property type="match status" value="1"/>
</dbReference>
<dbReference type="EMBL" id="JAEQMG010000074">
    <property type="protein sequence ID" value="MBK6088674.1"/>
    <property type="molecule type" value="Genomic_DNA"/>
</dbReference>
<evidence type="ECO:0000313" key="8">
    <source>
        <dbReference type="Proteomes" id="UP000633365"/>
    </source>
</evidence>
<dbReference type="PANTHER" id="PTHR45661:SF3">
    <property type="entry name" value="IG-LIKE DOMAIN-CONTAINING PROTEIN"/>
    <property type="match status" value="1"/>
</dbReference>
<dbReference type="NCBIfam" id="TIGR02543">
    <property type="entry name" value="List_Bact_rpt"/>
    <property type="match status" value="1"/>
</dbReference>
<dbReference type="Pfam" id="PF13306">
    <property type="entry name" value="LRR_5"/>
    <property type="match status" value="1"/>
</dbReference>
<dbReference type="InterPro" id="IPR002102">
    <property type="entry name" value="Cohesin_dom"/>
</dbReference>
<dbReference type="Gene3D" id="2.60.40.4270">
    <property type="entry name" value="Listeria-Bacteroides repeat domain"/>
    <property type="match status" value="2"/>
</dbReference>
<dbReference type="Gene3D" id="1.10.1330.10">
    <property type="entry name" value="Dockerin domain"/>
    <property type="match status" value="1"/>
</dbReference>
<dbReference type="GO" id="GO:0030313">
    <property type="term" value="C:cell envelope"/>
    <property type="evidence" value="ECO:0007669"/>
    <property type="project" value="UniProtKB-SubCell"/>
</dbReference>
<dbReference type="Pfam" id="PF09479">
    <property type="entry name" value="Flg_new"/>
    <property type="match status" value="2"/>
</dbReference>
<sequence>MLKKGLSVLIALIICFSAVTVLPSSAATESGYDSAAIGATLNYNGFNYTVDSNSKVTITGYTGSSESITIPAKINGNVVVGIGTGAFRGKTTITEVKIEAALTSMGNYAFGYCSGLKSVTINSGTTVLGYYAFGECSSLERVTLPGTLTTIGSYAFYRCSKLTQNITIPDSVTEIGSYAFESSGISSIKFGSKVQKIGASAFALCGNIVNVTLPDSVTSIGQGAFGTCGKLETVKIGNNVSEMGNYAFGYNDSLKEVYIAEGTTVIGKYAFAYIGSAYKSNLSKVTIPASVIKIGNANSENKVYKDNEVFGIGRTVTAVIHGVNGSFAQDFCNANAEACNLQWYNGGDTTKPSVSIYSENEVTSEQKVTLSMSGNVGLAGYYWGTSSSKSPNFTSISGTSYTTTKYVRSGGTYYLTVKDTSGNIAQTSATFYMTTLDANGGSVSPSSVVTRSGYSFDFPTPLRLSVGSNGPDYMGWSTDRSASSGIYTLKPSSDQTYYAIWSDISADTTSPTASISSTNNVSSNQTVTLTMSDNVGLDGYYFRNIRSGVLPEYKKISGKNYSTTVTVSSSGTYQLTVYDTNGNSYNTSVTFCNTTLDANGGSVSPASVLTKYGNSFTMPTPTRSGYTFNGWSADSSASSGIYSLSPTLDQTYYAVWKSGSDYSLTLSPESVTMYVDESVTVNVKFSGDGIKYLGFEDGDGNICSAKWGSVDWSKGTGSFVLTGKKPGKKSFVVQLIDSSNNILYSESVFVTVIPKVDTQQSFVLTSTNDVASIQEVALEITEIKDIKGYYWGTNADYSKNKYVEVEYVDLGGSLHGYTDRWQNVDAPGTYYATLNFGKTISKTVSITFYKTTLNANGGSVSPAYVLTKAGNSFGFPTPSRSGYSYKGWSTSSSATSGVYYLTPTGNQVYYAVWGYDHSITFSPEDVTIYEGESITVTVKFTGDDVKKLRYVNGDDSICSASWGKVDWGTKTVPITFYGISPGTVTFDIQLLNSSEEEIYSKNISVKVLPKPSDALIKVLDAKGTAGKTVDVPITISGNPGVIGMTLSVSYDNSALELVGVKDAGILGNNSHKPEYTSPYTLSWANDTSVTNYTANGTIATLTFRIKDGVSAGKYDVRVSYDYDNYDIFDKDLNKVRFGVENGSVEVVNYIFGDVNSDGTVNNLDRVYLTRYLADWNDYQDIDLKAADVDCNGIVNNLDRVILTRYLANWADCSELPYRG</sequence>
<dbReference type="GO" id="GO:0004553">
    <property type="term" value="F:hydrolase activity, hydrolyzing O-glycosyl compounds"/>
    <property type="evidence" value="ECO:0007669"/>
    <property type="project" value="InterPro"/>
</dbReference>
<keyword evidence="5" id="KW-0732">Signal</keyword>